<proteinExistence type="predicted"/>
<protein>
    <submittedName>
        <fullName evidence="1">Uncharacterized protein</fullName>
    </submittedName>
</protein>
<organism evidence="1 2">
    <name type="scientific">Auriscalpium vulgare</name>
    <dbReference type="NCBI Taxonomy" id="40419"/>
    <lineage>
        <taxon>Eukaryota</taxon>
        <taxon>Fungi</taxon>
        <taxon>Dikarya</taxon>
        <taxon>Basidiomycota</taxon>
        <taxon>Agaricomycotina</taxon>
        <taxon>Agaricomycetes</taxon>
        <taxon>Russulales</taxon>
        <taxon>Auriscalpiaceae</taxon>
        <taxon>Auriscalpium</taxon>
    </lineage>
</organism>
<evidence type="ECO:0000313" key="2">
    <source>
        <dbReference type="Proteomes" id="UP000814033"/>
    </source>
</evidence>
<accession>A0ACB8R0B0</accession>
<keyword evidence="2" id="KW-1185">Reference proteome</keyword>
<sequence length="122" mass="13162">MASLGERVLNERCAVVVLSSPLVMSSEQLGLPSALDCDSVSGPHRYQVLACSTAPPTLRRAGARRLVRSRRRLPLEQLLGLLSSDMTSVTFRMLCDVQLTTGLLLSTSAAALCLFARCPRCT</sequence>
<dbReference type="EMBL" id="MU276979">
    <property type="protein sequence ID" value="KAI0037413.1"/>
    <property type="molecule type" value="Genomic_DNA"/>
</dbReference>
<dbReference type="Proteomes" id="UP000814033">
    <property type="component" value="Unassembled WGS sequence"/>
</dbReference>
<comment type="caution">
    <text evidence="1">The sequence shown here is derived from an EMBL/GenBank/DDBJ whole genome shotgun (WGS) entry which is preliminary data.</text>
</comment>
<reference evidence="1" key="1">
    <citation type="submission" date="2021-02" db="EMBL/GenBank/DDBJ databases">
        <authorList>
            <consortium name="DOE Joint Genome Institute"/>
            <person name="Ahrendt S."/>
            <person name="Looney B.P."/>
            <person name="Miyauchi S."/>
            <person name="Morin E."/>
            <person name="Drula E."/>
            <person name="Courty P.E."/>
            <person name="Chicoki N."/>
            <person name="Fauchery L."/>
            <person name="Kohler A."/>
            <person name="Kuo A."/>
            <person name="Labutti K."/>
            <person name="Pangilinan J."/>
            <person name="Lipzen A."/>
            <person name="Riley R."/>
            <person name="Andreopoulos W."/>
            <person name="He G."/>
            <person name="Johnson J."/>
            <person name="Barry K.W."/>
            <person name="Grigoriev I.V."/>
            <person name="Nagy L."/>
            <person name="Hibbett D."/>
            <person name="Henrissat B."/>
            <person name="Matheny P.B."/>
            <person name="Labbe J."/>
            <person name="Martin F."/>
        </authorList>
    </citation>
    <scope>NUCLEOTIDE SEQUENCE</scope>
    <source>
        <strain evidence="1">FP105234-sp</strain>
    </source>
</reference>
<reference evidence="1" key="2">
    <citation type="journal article" date="2022" name="New Phytol.">
        <title>Evolutionary transition to the ectomycorrhizal habit in the genomes of a hyperdiverse lineage of mushroom-forming fungi.</title>
        <authorList>
            <person name="Looney B."/>
            <person name="Miyauchi S."/>
            <person name="Morin E."/>
            <person name="Drula E."/>
            <person name="Courty P.E."/>
            <person name="Kohler A."/>
            <person name="Kuo A."/>
            <person name="LaButti K."/>
            <person name="Pangilinan J."/>
            <person name="Lipzen A."/>
            <person name="Riley R."/>
            <person name="Andreopoulos W."/>
            <person name="He G."/>
            <person name="Johnson J."/>
            <person name="Nolan M."/>
            <person name="Tritt A."/>
            <person name="Barry K.W."/>
            <person name="Grigoriev I.V."/>
            <person name="Nagy L.G."/>
            <person name="Hibbett D."/>
            <person name="Henrissat B."/>
            <person name="Matheny P.B."/>
            <person name="Labbe J."/>
            <person name="Martin F.M."/>
        </authorList>
    </citation>
    <scope>NUCLEOTIDE SEQUENCE</scope>
    <source>
        <strain evidence="1">FP105234-sp</strain>
    </source>
</reference>
<name>A0ACB8R0B0_9AGAM</name>
<gene>
    <name evidence="1" type="ORF">FA95DRAFT_1568161</name>
</gene>
<evidence type="ECO:0000313" key="1">
    <source>
        <dbReference type="EMBL" id="KAI0037413.1"/>
    </source>
</evidence>